<name>A0A6J4JNT0_9CHLR</name>
<comment type="function">
    <text evidence="7">Binds to the 23S rRNA.</text>
</comment>
<keyword evidence="2 7" id="KW-0699">rRNA-binding</keyword>
<evidence type="ECO:0000259" key="8">
    <source>
        <dbReference type="PROSITE" id="PS00651"/>
    </source>
</evidence>
<dbReference type="SUPFAM" id="SSF55653">
    <property type="entry name" value="Ribosomal protein L9 C-domain"/>
    <property type="match status" value="1"/>
</dbReference>
<dbReference type="AlphaFoldDB" id="A0A6J4JNT0"/>
<sequence>MKIVLLKDVANLGTAGEVKEVADGYARNYLVPKGFATLATKGLIKQAQERAEAQRKRELKARTDAEALSQRINGQTVRFVARVGELDRLYGSITNVDIAQKLAAQVGFDVDRRRVELGDPIKRAGVYSVVVNLGHGMEPRINVVVEGENAPAEAAAAPAEAEQDAVL</sequence>
<dbReference type="GO" id="GO:0019843">
    <property type="term" value="F:rRNA binding"/>
    <property type="evidence" value="ECO:0007669"/>
    <property type="project" value="UniProtKB-UniRule"/>
</dbReference>
<dbReference type="GO" id="GO:0006412">
    <property type="term" value="P:translation"/>
    <property type="evidence" value="ECO:0007669"/>
    <property type="project" value="UniProtKB-UniRule"/>
</dbReference>
<dbReference type="InterPro" id="IPR020070">
    <property type="entry name" value="Ribosomal_bL9_N"/>
</dbReference>
<dbReference type="InterPro" id="IPR020069">
    <property type="entry name" value="Ribosomal_bL9_C"/>
</dbReference>
<dbReference type="NCBIfam" id="TIGR00158">
    <property type="entry name" value="L9"/>
    <property type="match status" value="1"/>
</dbReference>
<comment type="similarity">
    <text evidence="1 7">Belongs to the bacterial ribosomal protein bL9 family.</text>
</comment>
<proteinExistence type="inferred from homology"/>
<dbReference type="InterPro" id="IPR020594">
    <property type="entry name" value="Ribosomal_bL9_bac/chp"/>
</dbReference>
<protein>
    <recommendedName>
        <fullName evidence="6 7">Large ribosomal subunit protein bL9</fullName>
    </recommendedName>
</protein>
<dbReference type="PANTHER" id="PTHR21368">
    <property type="entry name" value="50S RIBOSOMAL PROTEIN L9"/>
    <property type="match status" value="1"/>
</dbReference>
<organism evidence="9">
    <name type="scientific">uncultured Chloroflexia bacterium</name>
    <dbReference type="NCBI Taxonomy" id="1672391"/>
    <lineage>
        <taxon>Bacteria</taxon>
        <taxon>Bacillati</taxon>
        <taxon>Chloroflexota</taxon>
        <taxon>Chloroflexia</taxon>
        <taxon>environmental samples</taxon>
    </lineage>
</organism>
<dbReference type="SUPFAM" id="SSF55658">
    <property type="entry name" value="L9 N-domain-like"/>
    <property type="match status" value="1"/>
</dbReference>
<dbReference type="FunFam" id="3.40.5.10:FF:000003">
    <property type="entry name" value="50S ribosomal protein L9"/>
    <property type="match status" value="1"/>
</dbReference>
<dbReference type="InterPro" id="IPR036791">
    <property type="entry name" value="Ribosomal_bL9_C_sf"/>
</dbReference>
<evidence type="ECO:0000313" key="9">
    <source>
        <dbReference type="EMBL" id="CAA9283395.1"/>
    </source>
</evidence>
<dbReference type="PROSITE" id="PS00651">
    <property type="entry name" value="RIBOSOMAL_L9"/>
    <property type="match status" value="1"/>
</dbReference>
<reference evidence="9" key="1">
    <citation type="submission" date="2020-02" db="EMBL/GenBank/DDBJ databases">
        <authorList>
            <person name="Meier V. D."/>
        </authorList>
    </citation>
    <scope>NUCLEOTIDE SEQUENCE</scope>
    <source>
        <strain evidence="9">AVDCRST_MAG26</strain>
    </source>
</reference>
<dbReference type="InterPro" id="IPR009027">
    <property type="entry name" value="Ribosomal_bL9/RNase_H1_N"/>
</dbReference>
<dbReference type="GO" id="GO:1990904">
    <property type="term" value="C:ribonucleoprotein complex"/>
    <property type="evidence" value="ECO:0007669"/>
    <property type="project" value="UniProtKB-KW"/>
</dbReference>
<evidence type="ECO:0000256" key="3">
    <source>
        <dbReference type="ARBA" id="ARBA00022884"/>
    </source>
</evidence>
<dbReference type="Pfam" id="PF01281">
    <property type="entry name" value="Ribosomal_L9_N"/>
    <property type="match status" value="1"/>
</dbReference>
<evidence type="ECO:0000256" key="6">
    <source>
        <dbReference type="ARBA" id="ARBA00035292"/>
    </source>
</evidence>
<dbReference type="Gene3D" id="3.10.430.100">
    <property type="entry name" value="Ribosomal protein L9, C-terminal domain"/>
    <property type="match status" value="1"/>
</dbReference>
<evidence type="ECO:0000256" key="5">
    <source>
        <dbReference type="ARBA" id="ARBA00023274"/>
    </source>
</evidence>
<dbReference type="InterPro" id="IPR000244">
    <property type="entry name" value="Ribosomal_bL9"/>
</dbReference>
<accession>A0A6J4JNT0</accession>
<dbReference type="InterPro" id="IPR036935">
    <property type="entry name" value="Ribosomal_bL9_N_sf"/>
</dbReference>
<dbReference type="HAMAP" id="MF_00503">
    <property type="entry name" value="Ribosomal_bL9"/>
    <property type="match status" value="1"/>
</dbReference>
<evidence type="ECO:0000256" key="4">
    <source>
        <dbReference type="ARBA" id="ARBA00022980"/>
    </source>
</evidence>
<feature type="domain" description="Ribosomal protein L9" evidence="8">
    <location>
        <begin position="13"/>
        <end position="40"/>
    </location>
</feature>
<keyword evidence="4 7" id="KW-0689">Ribosomal protein</keyword>
<evidence type="ECO:0000256" key="7">
    <source>
        <dbReference type="HAMAP-Rule" id="MF_00503"/>
    </source>
</evidence>
<dbReference type="Gene3D" id="3.40.5.10">
    <property type="entry name" value="Ribosomal protein L9, N-terminal domain"/>
    <property type="match status" value="1"/>
</dbReference>
<evidence type="ECO:0000256" key="2">
    <source>
        <dbReference type="ARBA" id="ARBA00022730"/>
    </source>
</evidence>
<dbReference type="Pfam" id="PF03948">
    <property type="entry name" value="Ribosomal_L9_C"/>
    <property type="match status" value="1"/>
</dbReference>
<evidence type="ECO:0000256" key="1">
    <source>
        <dbReference type="ARBA" id="ARBA00010605"/>
    </source>
</evidence>
<dbReference type="GO" id="GO:0003735">
    <property type="term" value="F:structural constituent of ribosome"/>
    <property type="evidence" value="ECO:0007669"/>
    <property type="project" value="InterPro"/>
</dbReference>
<gene>
    <name evidence="7" type="primary">rplI</name>
    <name evidence="9" type="ORF">AVDCRST_MAG26-3537</name>
</gene>
<keyword evidence="3 7" id="KW-0694">RNA-binding</keyword>
<dbReference type="EMBL" id="CADCTK010000829">
    <property type="protein sequence ID" value="CAA9283395.1"/>
    <property type="molecule type" value="Genomic_DNA"/>
</dbReference>
<keyword evidence="5 7" id="KW-0687">Ribonucleoprotein</keyword>
<dbReference type="GO" id="GO:0005840">
    <property type="term" value="C:ribosome"/>
    <property type="evidence" value="ECO:0007669"/>
    <property type="project" value="UniProtKB-KW"/>
</dbReference>